<dbReference type="AlphaFoldDB" id="B9XLK9"/>
<reference evidence="1 2" key="1">
    <citation type="journal article" date="2011" name="J. Bacteriol.">
        <title>Genome sequence of 'Pedosphaera parvula' Ellin514, an aerobic Verrucomicrobial isolate from pasture soil.</title>
        <authorList>
            <person name="Kant R."/>
            <person name="van Passel M.W."/>
            <person name="Sangwan P."/>
            <person name="Palva A."/>
            <person name="Lucas S."/>
            <person name="Copeland A."/>
            <person name="Lapidus A."/>
            <person name="Glavina Del Rio T."/>
            <person name="Dalin E."/>
            <person name="Tice H."/>
            <person name="Bruce D."/>
            <person name="Goodwin L."/>
            <person name="Pitluck S."/>
            <person name="Chertkov O."/>
            <person name="Larimer F.W."/>
            <person name="Land M.L."/>
            <person name="Hauser L."/>
            <person name="Brettin T.S."/>
            <person name="Detter J.C."/>
            <person name="Han S."/>
            <person name="de Vos W.M."/>
            <person name="Janssen P.H."/>
            <person name="Smidt H."/>
        </authorList>
    </citation>
    <scope>NUCLEOTIDE SEQUENCE [LARGE SCALE GENOMIC DNA]</scope>
    <source>
        <strain evidence="1 2">Ellin514</strain>
    </source>
</reference>
<protein>
    <submittedName>
        <fullName evidence="1">Uncharacterized protein</fullName>
    </submittedName>
</protein>
<accession>B9XLK9</accession>
<keyword evidence="2" id="KW-1185">Reference proteome</keyword>
<evidence type="ECO:0000313" key="1">
    <source>
        <dbReference type="EMBL" id="EEF59257.1"/>
    </source>
</evidence>
<evidence type="ECO:0000313" key="2">
    <source>
        <dbReference type="Proteomes" id="UP000003688"/>
    </source>
</evidence>
<organism evidence="1 2">
    <name type="scientific">Pedosphaera parvula (strain Ellin514)</name>
    <dbReference type="NCBI Taxonomy" id="320771"/>
    <lineage>
        <taxon>Bacteria</taxon>
        <taxon>Pseudomonadati</taxon>
        <taxon>Verrucomicrobiota</taxon>
        <taxon>Pedosphaerae</taxon>
        <taxon>Pedosphaerales</taxon>
        <taxon>Pedosphaeraceae</taxon>
        <taxon>Pedosphaera</taxon>
    </lineage>
</organism>
<gene>
    <name evidence="1" type="ORF">Cflav_PD2108</name>
</gene>
<dbReference type="STRING" id="320771.Cflav_PD2108"/>
<comment type="caution">
    <text evidence="1">The sequence shown here is derived from an EMBL/GenBank/DDBJ whole genome shotgun (WGS) entry which is preliminary data.</text>
</comment>
<dbReference type="EMBL" id="ABOX02000030">
    <property type="protein sequence ID" value="EEF59257.1"/>
    <property type="molecule type" value="Genomic_DNA"/>
</dbReference>
<proteinExistence type="predicted"/>
<dbReference type="Proteomes" id="UP000003688">
    <property type="component" value="Unassembled WGS sequence"/>
</dbReference>
<sequence>MVIEVLSDQVRKPLTGPPDILSPFKCSRGEEGIWVGQRRVFHSQTVS</sequence>
<name>B9XLK9_PEDPL</name>